<dbReference type="Gene3D" id="1.10.8.260">
    <property type="entry name" value="HI0933 insert domain-like"/>
    <property type="match status" value="1"/>
</dbReference>
<evidence type="ECO:0000313" key="6">
    <source>
        <dbReference type="EMBL" id="MDQ0274257.1"/>
    </source>
</evidence>
<comment type="cofactor">
    <cofactor evidence="1">
        <name>FAD</name>
        <dbReference type="ChEBI" id="CHEBI:57692"/>
    </cofactor>
</comment>
<dbReference type="Pfam" id="PF22780">
    <property type="entry name" value="HI0933_like_1st"/>
    <property type="match status" value="1"/>
</dbReference>
<comment type="caution">
    <text evidence="6">The sequence shown here is derived from an EMBL/GenBank/DDBJ whole genome shotgun (WGS) entry which is preliminary data.</text>
</comment>
<gene>
    <name evidence="6" type="ORF">J2S72_000253</name>
</gene>
<dbReference type="Gene3D" id="2.40.30.10">
    <property type="entry name" value="Translation factors"/>
    <property type="match status" value="1"/>
</dbReference>
<dbReference type="InterPro" id="IPR055178">
    <property type="entry name" value="RsdA/BaiN/AoA(So)-like_dom"/>
</dbReference>
<protein>
    <submittedName>
        <fullName evidence="6">Rossmann fold flavoprotein</fullName>
    </submittedName>
</protein>
<proteinExistence type="predicted"/>
<dbReference type="InterPro" id="IPR057661">
    <property type="entry name" value="RsdA/BaiN/AoA(So)_Rossmann"/>
</dbReference>
<name>A0ABU0ASK7_9FIRM</name>
<evidence type="ECO:0000256" key="1">
    <source>
        <dbReference type="ARBA" id="ARBA00001974"/>
    </source>
</evidence>
<dbReference type="PANTHER" id="PTHR42887">
    <property type="entry name" value="OS12G0638800 PROTEIN"/>
    <property type="match status" value="1"/>
</dbReference>
<dbReference type="SUPFAM" id="SSF51905">
    <property type="entry name" value="FAD/NAD(P)-binding domain"/>
    <property type="match status" value="1"/>
</dbReference>
<evidence type="ECO:0000313" key="7">
    <source>
        <dbReference type="Proteomes" id="UP001236559"/>
    </source>
</evidence>
<dbReference type="Pfam" id="PF03486">
    <property type="entry name" value="HI0933_like"/>
    <property type="match status" value="1"/>
</dbReference>
<dbReference type="EMBL" id="JAUSTN010000001">
    <property type="protein sequence ID" value="MDQ0274257.1"/>
    <property type="molecule type" value="Genomic_DNA"/>
</dbReference>
<organism evidence="6 7">
    <name type="scientific">Peptoniphilus koenoeneniae</name>
    <dbReference type="NCBI Taxonomy" id="507751"/>
    <lineage>
        <taxon>Bacteria</taxon>
        <taxon>Bacillati</taxon>
        <taxon>Bacillota</taxon>
        <taxon>Tissierellia</taxon>
        <taxon>Tissierellales</taxon>
        <taxon>Peptoniphilaceae</taxon>
        <taxon>Peptoniphilus</taxon>
    </lineage>
</organism>
<accession>A0ABU0ASK7</accession>
<reference evidence="6 7" key="1">
    <citation type="submission" date="2023-07" db="EMBL/GenBank/DDBJ databases">
        <title>Genomic Encyclopedia of Type Strains, Phase IV (KMG-IV): sequencing the most valuable type-strain genomes for metagenomic binning, comparative biology and taxonomic classification.</title>
        <authorList>
            <person name="Goeker M."/>
        </authorList>
    </citation>
    <scope>NUCLEOTIDE SEQUENCE [LARGE SCALE GENOMIC DNA]</scope>
    <source>
        <strain evidence="6 7">DSM 22616</strain>
    </source>
</reference>
<dbReference type="NCBIfam" id="TIGR00275">
    <property type="entry name" value="aminoacetone oxidase family FAD-binding enzyme"/>
    <property type="match status" value="1"/>
</dbReference>
<evidence type="ECO:0000259" key="5">
    <source>
        <dbReference type="Pfam" id="PF22780"/>
    </source>
</evidence>
<dbReference type="Proteomes" id="UP001236559">
    <property type="component" value="Unassembled WGS sequence"/>
</dbReference>
<dbReference type="InterPro" id="IPR036188">
    <property type="entry name" value="FAD/NAD-bd_sf"/>
</dbReference>
<dbReference type="RefSeq" id="WP_307494853.1">
    <property type="nucleotide sequence ID" value="NZ_JAUSTN010000001.1"/>
</dbReference>
<feature type="domain" description="RsdA/BaiN/AoA(So)-like insert" evidence="5">
    <location>
        <begin position="185"/>
        <end position="342"/>
    </location>
</feature>
<dbReference type="Gene3D" id="3.50.50.60">
    <property type="entry name" value="FAD/NAD(P)-binding domain"/>
    <property type="match status" value="1"/>
</dbReference>
<dbReference type="SUPFAM" id="SSF160996">
    <property type="entry name" value="HI0933 insert domain-like"/>
    <property type="match status" value="1"/>
</dbReference>
<dbReference type="InterPro" id="IPR004792">
    <property type="entry name" value="BaiN-like"/>
</dbReference>
<keyword evidence="7" id="KW-1185">Reference proteome</keyword>
<dbReference type="InterPro" id="IPR023166">
    <property type="entry name" value="BaiN-like_dom_sf"/>
</dbReference>
<dbReference type="PANTHER" id="PTHR42887:SF2">
    <property type="entry name" value="OS12G0638800 PROTEIN"/>
    <property type="match status" value="1"/>
</dbReference>
<keyword evidence="2" id="KW-0285">Flavoprotein</keyword>
<feature type="domain" description="RsdA/BaiN/AoA(So)-like Rossmann fold-like" evidence="4">
    <location>
        <begin position="3"/>
        <end position="395"/>
    </location>
</feature>
<evidence type="ECO:0000256" key="2">
    <source>
        <dbReference type="ARBA" id="ARBA00022630"/>
    </source>
</evidence>
<evidence type="ECO:0000259" key="4">
    <source>
        <dbReference type="Pfam" id="PF03486"/>
    </source>
</evidence>
<sequence>MKIGIIGGGASGIFAAINFPLEYDVTILERNDRIGKKLLATGNGRCNLTNLNLDKKNYKGSENFVDFAINNFSNKDLIKFFENIGMKTLSLEKGRVYPITLSSASVLNIFLDELKKKNVRVINNFFVNKIEKINNKFKVYSKESSFEFDKIIFACGGTSMPVSGSDGSAFSLLKNLGHKITKLSPGLTQLKLKSDFLKHLSGTKVIGECKLIKDGKVVDKKYGDLLFTDYGISGPPIFDLSYYVSLSNEEFFIELPLINEVDKNFSDFYFSCIYMNPDFSLERFLTGLVNKKFIHYLLKTLDIDKNNPLCNLTHRDYENLLNLILHSTFEVTGVNSFKNSQVTLGGVDTSEIDNKTFESKLVKGLYIIGEALDVAGDCGGYNLQWAFSSAYISSKAIEKLYDLK</sequence>
<evidence type="ECO:0000256" key="3">
    <source>
        <dbReference type="ARBA" id="ARBA00022827"/>
    </source>
</evidence>
<keyword evidence="3" id="KW-0274">FAD</keyword>